<dbReference type="Proteomes" id="UP000191056">
    <property type="component" value="Unassembled WGS sequence"/>
</dbReference>
<dbReference type="GO" id="GO:0043937">
    <property type="term" value="P:regulation of sporulation"/>
    <property type="evidence" value="ECO:0007669"/>
    <property type="project" value="InterPro"/>
</dbReference>
<dbReference type="AlphaFoldDB" id="A0A1V4IPN8"/>
<protein>
    <submittedName>
        <fullName evidence="1">Spo0E like sporulation regulatory protein</fullName>
    </submittedName>
</protein>
<name>A0A1V4IPN8_9CLOT</name>
<proteinExistence type="predicted"/>
<dbReference type="InterPro" id="IPR036638">
    <property type="entry name" value="HLH_DNA-bd_sf"/>
</dbReference>
<dbReference type="Gene3D" id="4.10.280.10">
    <property type="entry name" value="Helix-loop-helix DNA-binding domain"/>
    <property type="match status" value="1"/>
</dbReference>
<accession>A0A1V4IPN8</accession>
<reference evidence="1 2" key="1">
    <citation type="submission" date="2017-03" db="EMBL/GenBank/DDBJ databases">
        <title>Genome sequence of Clostridium chromiireducens DSM 23318.</title>
        <authorList>
            <person name="Poehlein A."/>
            <person name="Daniel R."/>
        </authorList>
    </citation>
    <scope>NUCLEOTIDE SEQUENCE [LARGE SCALE GENOMIC DNA]</scope>
    <source>
        <strain evidence="1 2">DSM 23318</strain>
    </source>
</reference>
<dbReference type="InterPro" id="IPR037208">
    <property type="entry name" value="Spo0E-like_sf"/>
</dbReference>
<organism evidence="1 2">
    <name type="scientific">Clostridium chromiireducens</name>
    <dbReference type="NCBI Taxonomy" id="225345"/>
    <lineage>
        <taxon>Bacteria</taxon>
        <taxon>Bacillati</taxon>
        <taxon>Bacillota</taxon>
        <taxon>Clostridia</taxon>
        <taxon>Eubacteriales</taxon>
        <taxon>Clostridiaceae</taxon>
        <taxon>Clostridium</taxon>
    </lineage>
</organism>
<dbReference type="RefSeq" id="WP_079439911.1">
    <property type="nucleotide sequence ID" value="NZ_MZGT01000027.1"/>
</dbReference>
<dbReference type="InterPro" id="IPR018540">
    <property type="entry name" value="Spo0E-like"/>
</dbReference>
<keyword evidence="2" id="KW-1185">Reference proteome</keyword>
<dbReference type="EMBL" id="MZGT01000027">
    <property type="protein sequence ID" value="OPJ61873.1"/>
    <property type="molecule type" value="Genomic_DNA"/>
</dbReference>
<evidence type="ECO:0000313" key="2">
    <source>
        <dbReference type="Proteomes" id="UP000191056"/>
    </source>
</evidence>
<comment type="caution">
    <text evidence="1">The sequence shown here is derived from an EMBL/GenBank/DDBJ whole genome shotgun (WGS) entry which is preliminary data.</text>
</comment>
<dbReference type="GO" id="GO:0046983">
    <property type="term" value="F:protein dimerization activity"/>
    <property type="evidence" value="ECO:0007669"/>
    <property type="project" value="InterPro"/>
</dbReference>
<gene>
    <name evidence="1" type="ORF">CLCHR_22780</name>
</gene>
<evidence type="ECO:0000313" key="1">
    <source>
        <dbReference type="EMBL" id="OPJ61873.1"/>
    </source>
</evidence>
<dbReference type="Pfam" id="PF09388">
    <property type="entry name" value="SpoOE-like"/>
    <property type="match status" value="1"/>
</dbReference>
<dbReference type="SUPFAM" id="SSF140500">
    <property type="entry name" value="BAS1536-like"/>
    <property type="match status" value="1"/>
</dbReference>
<sequence length="60" mass="7336">MKEKKDRIKEFARKIEIVREILHKKIEENIDKKEILRISQELDKLIVNYLLECTIKAELR</sequence>